<dbReference type="GO" id="GO:0006310">
    <property type="term" value="P:DNA recombination"/>
    <property type="evidence" value="ECO:0007669"/>
    <property type="project" value="UniProtKB-KW"/>
</dbReference>
<dbReference type="SUPFAM" id="SSF50249">
    <property type="entry name" value="Nucleic acid-binding proteins"/>
    <property type="match status" value="1"/>
</dbReference>
<dbReference type="OrthoDB" id="9802472at2"/>
<comment type="cofactor">
    <cofactor evidence="1">
        <name>Mn(2+)</name>
        <dbReference type="ChEBI" id="CHEBI:29035"/>
    </cofactor>
</comment>
<feature type="domain" description="ATP-dependent DNA ligase family profile" evidence="21">
    <location>
        <begin position="333"/>
        <end position="466"/>
    </location>
</feature>
<evidence type="ECO:0000256" key="4">
    <source>
        <dbReference type="ARBA" id="ARBA00022679"/>
    </source>
</evidence>
<dbReference type="InterPro" id="IPR052171">
    <property type="entry name" value="NHEJ_LigD"/>
</dbReference>
<evidence type="ECO:0000256" key="6">
    <source>
        <dbReference type="ARBA" id="ARBA00022722"/>
    </source>
</evidence>
<evidence type="ECO:0000256" key="16">
    <source>
        <dbReference type="ARBA" id="ARBA00023204"/>
    </source>
</evidence>
<dbReference type="EC" id="6.5.1.1" evidence="2"/>
<dbReference type="Pfam" id="PF04679">
    <property type="entry name" value="DNA_ligase_A_C"/>
    <property type="match status" value="1"/>
</dbReference>
<dbReference type="InterPro" id="IPR014144">
    <property type="entry name" value="LigD_PE_domain"/>
</dbReference>
<proteinExistence type="predicted"/>
<dbReference type="PROSITE" id="PS50160">
    <property type="entry name" value="DNA_LIGASE_A3"/>
    <property type="match status" value="1"/>
</dbReference>
<comment type="catalytic activity">
    <reaction evidence="20">
        <text>ATP + (deoxyribonucleotide)n-3'-hydroxyl + 5'-phospho-(deoxyribonucleotide)m = (deoxyribonucleotide)n+m + AMP + diphosphate.</text>
        <dbReference type="EC" id="6.5.1.1"/>
    </reaction>
</comment>
<dbReference type="InterPro" id="IPR014143">
    <property type="entry name" value="NHEJ_ligase_prk"/>
</dbReference>
<evidence type="ECO:0000256" key="9">
    <source>
        <dbReference type="ARBA" id="ARBA00022763"/>
    </source>
</evidence>
<evidence type="ECO:0000256" key="1">
    <source>
        <dbReference type="ARBA" id="ARBA00001936"/>
    </source>
</evidence>
<evidence type="ECO:0000256" key="17">
    <source>
        <dbReference type="ARBA" id="ARBA00023211"/>
    </source>
</evidence>
<evidence type="ECO:0000256" key="11">
    <source>
        <dbReference type="ARBA" id="ARBA00022839"/>
    </source>
</evidence>
<dbReference type="AlphaFoldDB" id="A0A4U1C5D4"/>
<keyword evidence="9" id="KW-0227">DNA damage</keyword>
<dbReference type="InterPro" id="IPR014145">
    <property type="entry name" value="LigD_pol_dom"/>
</dbReference>
<keyword evidence="7" id="KW-0479">Metal-binding</keyword>
<dbReference type="EMBL" id="SWBO01000004">
    <property type="protein sequence ID" value="TKC01158.1"/>
    <property type="molecule type" value="Genomic_DNA"/>
</dbReference>
<dbReference type="Proteomes" id="UP000310477">
    <property type="component" value="Unassembled WGS sequence"/>
</dbReference>
<keyword evidence="12" id="KW-0067">ATP-binding</keyword>
<keyword evidence="18" id="KW-0511">Multifunctional enzyme</keyword>
<evidence type="ECO:0000256" key="13">
    <source>
        <dbReference type="ARBA" id="ARBA00022932"/>
    </source>
</evidence>
<evidence type="ECO:0000256" key="14">
    <source>
        <dbReference type="ARBA" id="ARBA00023125"/>
    </source>
</evidence>
<dbReference type="InterPro" id="IPR012309">
    <property type="entry name" value="DNA_ligase_ATP-dep_C"/>
</dbReference>
<dbReference type="GO" id="GO:0046872">
    <property type="term" value="F:metal ion binding"/>
    <property type="evidence" value="ECO:0007669"/>
    <property type="project" value="UniProtKB-KW"/>
</dbReference>
<dbReference type="GO" id="GO:0004527">
    <property type="term" value="F:exonuclease activity"/>
    <property type="evidence" value="ECO:0007669"/>
    <property type="project" value="UniProtKB-KW"/>
</dbReference>
<evidence type="ECO:0000256" key="8">
    <source>
        <dbReference type="ARBA" id="ARBA00022741"/>
    </source>
</evidence>
<dbReference type="NCBIfam" id="TIGR02779">
    <property type="entry name" value="NHEJ_ligase_lig"/>
    <property type="match status" value="1"/>
</dbReference>
<sequence>MSLSKYKKKRSFTATSEPVGGTGNGKELRFVIQKHAASHLHYDFRLEMDGVLKSWAVPKGPSTDPKTKRLAMMVEDHPFDYKDFEGIIPAGEYGGGTVIVWDEGTYEALEAKDKNVKGQEQYLLKELKKGSVKMILHGKKLKGEFALVKTKGMGENAWLLIKHNDQYASADDITKKDKSVISKKTIEQVSKSYAKETDKKQLTKKDPVLKIEKKIESNEDIDEPEADLKTILKQAEKQAFFSKLKPMLATLVNEPVDDEDWLYEIKWDGYRAVTFKNKAALELKSRNDQSFNEKFYPIYNALKDWKINAVLDGEIIVVNDKGTADFGALQNWRSEKDGNLMYYVFDIMWFEGYNLKNLPLTARKSILEKIMIDHPLIRISKHFLTSGTEFLAAAVKMELEGVIAKHQKSAYETNHRSGNWLKIKANKRQEVVIGGFTKNDDTIKPFSSLLVGVFNNGKFIYTGKIGTGFTIKQQKDLLAKFKDLIIDEPAFSSEPDINKPNKFRFNLPKAKATWLKPELVCEVNFTEMTTDGVMRHPSLVGMRTDKSADEVVLENEKSTQKVIKKVKTEIALEKLDAKQTFLNNDEDTQGKKVDGKELKFTNLNKIYWPKEKITKRDLINYYEQVAPIMLPYLKNRPQSLNRFPNGINGQSFYQKDVTGKVPDWANLYLYHSNDSEEDKHFLLGNNKATLLYMASLGCIEINPWSSTIKKPDHPTWCIIDLDPAKNTFDQVIEAALVTKQILDDMGVPSYCKTSGSTGLHIYIPLGAKYTYDQSKEFAKIIVTLVHHELPKYTSLERAVKDRGGKMYLDFLQNRAQATIAAPYSVRPKPGATVSMPLEWDEVKKGLKMKDFHIFNAIDRIESIGDIFKPVIGKGIDLKKIITKLSSG</sequence>
<dbReference type="Gene3D" id="3.90.920.10">
    <property type="entry name" value="DNA primase, PRIM domain"/>
    <property type="match status" value="1"/>
</dbReference>
<dbReference type="InterPro" id="IPR016059">
    <property type="entry name" value="DNA_ligase_ATP-dep_CS"/>
</dbReference>
<dbReference type="CDD" id="cd04865">
    <property type="entry name" value="LigD_Pol_like_2"/>
    <property type="match status" value="1"/>
</dbReference>
<dbReference type="CDD" id="cd07906">
    <property type="entry name" value="Adenylation_DNA_ligase_LigD_LigC"/>
    <property type="match status" value="1"/>
</dbReference>
<keyword evidence="14" id="KW-0238">DNA-binding</keyword>
<evidence type="ECO:0000256" key="20">
    <source>
        <dbReference type="ARBA" id="ARBA00034003"/>
    </source>
</evidence>
<dbReference type="InterPro" id="IPR014146">
    <property type="entry name" value="LigD_ligase_dom"/>
</dbReference>
<evidence type="ECO:0000256" key="5">
    <source>
        <dbReference type="ARBA" id="ARBA00022695"/>
    </source>
</evidence>
<evidence type="ECO:0000256" key="10">
    <source>
        <dbReference type="ARBA" id="ARBA00022801"/>
    </source>
</evidence>
<dbReference type="NCBIfam" id="TIGR02778">
    <property type="entry name" value="ligD_pol"/>
    <property type="match status" value="1"/>
</dbReference>
<dbReference type="Pfam" id="PF01068">
    <property type="entry name" value="DNA_ligase_A_M"/>
    <property type="match status" value="1"/>
</dbReference>
<keyword evidence="15" id="KW-0233">DNA recombination</keyword>
<name>A0A4U1C5D4_9SPHI</name>
<dbReference type="GO" id="GO:0006281">
    <property type="term" value="P:DNA repair"/>
    <property type="evidence" value="ECO:0007669"/>
    <property type="project" value="UniProtKB-KW"/>
</dbReference>
<dbReference type="NCBIfam" id="TIGR02776">
    <property type="entry name" value="NHEJ_ligase_prk"/>
    <property type="match status" value="1"/>
</dbReference>
<evidence type="ECO:0000256" key="2">
    <source>
        <dbReference type="ARBA" id="ARBA00012727"/>
    </source>
</evidence>
<dbReference type="Pfam" id="PF13298">
    <property type="entry name" value="LigD_N"/>
    <property type="match status" value="1"/>
</dbReference>
<organism evidence="22 23">
    <name type="scientific">Pedobacter cryotolerans</name>
    <dbReference type="NCBI Taxonomy" id="2571270"/>
    <lineage>
        <taxon>Bacteria</taxon>
        <taxon>Pseudomonadati</taxon>
        <taxon>Bacteroidota</taxon>
        <taxon>Sphingobacteriia</taxon>
        <taxon>Sphingobacteriales</taxon>
        <taxon>Sphingobacteriaceae</taxon>
        <taxon>Pedobacter</taxon>
    </lineage>
</organism>
<evidence type="ECO:0000256" key="15">
    <source>
        <dbReference type="ARBA" id="ARBA00023172"/>
    </source>
</evidence>
<dbReference type="Gene3D" id="3.30.470.30">
    <property type="entry name" value="DNA ligase/mRNA capping enzyme"/>
    <property type="match status" value="1"/>
</dbReference>
<dbReference type="NCBIfam" id="TIGR02777">
    <property type="entry name" value="LigD_PE_dom"/>
    <property type="match status" value="1"/>
</dbReference>
<evidence type="ECO:0000256" key="18">
    <source>
        <dbReference type="ARBA" id="ARBA00023268"/>
    </source>
</evidence>
<keyword evidence="6" id="KW-0540">Nuclease</keyword>
<dbReference type="PROSITE" id="PS00333">
    <property type="entry name" value="DNA_LIGASE_A2"/>
    <property type="match status" value="1"/>
</dbReference>
<keyword evidence="23" id="KW-1185">Reference proteome</keyword>
<keyword evidence="13" id="KW-0239">DNA-directed DNA polymerase</keyword>
<keyword evidence="4" id="KW-0808">Transferase</keyword>
<protein>
    <recommendedName>
        <fullName evidence="2">DNA ligase (ATP)</fullName>
        <ecNumber evidence="2">6.5.1.1</ecNumber>
    </recommendedName>
    <alternativeName>
        <fullName evidence="19">NHEJ DNA polymerase</fullName>
    </alternativeName>
</protein>
<evidence type="ECO:0000256" key="19">
    <source>
        <dbReference type="ARBA" id="ARBA00029943"/>
    </source>
</evidence>
<dbReference type="PANTHER" id="PTHR42705:SF2">
    <property type="entry name" value="BIFUNCTIONAL NON-HOMOLOGOUS END JOINING PROTEIN LIGD"/>
    <property type="match status" value="1"/>
</dbReference>
<evidence type="ECO:0000259" key="21">
    <source>
        <dbReference type="PROSITE" id="PS50160"/>
    </source>
</evidence>
<keyword evidence="10" id="KW-0378">Hydrolase</keyword>
<dbReference type="GO" id="GO:0003887">
    <property type="term" value="F:DNA-directed DNA polymerase activity"/>
    <property type="evidence" value="ECO:0007669"/>
    <property type="project" value="UniProtKB-KW"/>
</dbReference>
<evidence type="ECO:0000256" key="12">
    <source>
        <dbReference type="ARBA" id="ARBA00022840"/>
    </source>
</evidence>
<accession>A0A4U1C5D4</accession>
<dbReference type="Gene3D" id="3.30.1490.70">
    <property type="match status" value="1"/>
</dbReference>
<keyword evidence="3 22" id="KW-0436">Ligase</keyword>
<dbReference type="InterPro" id="IPR012340">
    <property type="entry name" value="NA-bd_OB-fold"/>
</dbReference>
<keyword evidence="8" id="KW-0547">Nucleotide-binding</keyword>
<evidence type="ECO:0000313" key="22">
    <source>
        <dbReference type="EMBL" id="TKC01158.1"/>
    </source>
</evidence>
<dbReference type="InterPro" id="IPR012310">
    <property type="entry name" value="DNA_ligase_ATP-dep_cent"/>
</dbReference>
<dbReference type="SUPFAM" id="SSF56091">
    <property type="entry name" value="DNA ligase/mRNA capping enzyme, catalytic domain"/>
    <property type="match status" value="1"/>
</dbReference>
<dbReference type="GO" id="GO:0003677">
    <property type="term" value="F:DNA binding"/>
    <property type="evidence" value="ECO:0007669"/>
    <property type="project" value="UniProtKB-KW"/>
</dbReference>
<evidence type="ECO:0000313" key="23">
    <source>
        <dbReference type="Proteomes" id="UP000310477"/>
    </source>
</evidence>
<dbReference type="Gene3D" id="2.40.50.140">
    <property type="entry name" value="Nucleic acid-binding proteins"/>
    <property type="match status" value="1"/>
</dbReference>
<dbReference type="CDD" id="cd07971">
    <property type="entry name" value="OBF_DNA_ligase_LigD"/>
    <property type="match status" value="1"/>
</dbReference>
<reference evidence="22 23" key="1">
    <citation type="submission" date="2019-04" db="EMBL/GenBank/DDBJ databases">
        <title>Pedobacter sp. AR-2-6 sp. nov., isolated from Arctic soil.</title>
        <authorList>
            <person name="Dahal R.H."/>
            <person name="Kim D.-U."/>
        </authorList>
    </citation>
    <scope>NUCLEOTIDE SEQUENCE [LARGE SCALE GENOMIC DNA]</scope>
    <source>
        <strain evidence="22 23">AR-2-6</strain>
    </source>
</reference>
<keyword evidence="5" id="KW-0548">Nucleotidyltransferase</keyword>
<evidence type="ECO:0000256" key="7">
    <source>
        <dbReference type="ARBA" id="ARBA00022723"/>
    </source>
</evidence>
<dbReference type="GO" id="GO:0005524">
    <property type="term" value="F:ATP binding"/>
    <property type="evidence" value="ECO:0007669"/>
    <property type="project" value="UniProtKB-KW"/>
</dbReference>
<evidence type="ECO:0000256" key="3">
    <source>
        <dbReference type="ARBA" id="ARBA00022598"/>
    </source>
</evidence>
<dbReference type="Pfam" id="PF21686">
    <property type="entry name" value="LigD_Prim-Pol"/>
    <property type="match status" value="1"/>
</dbReference>
<keyword evidence="11" id="KW-0269">Exonuclease</keyword>
<dbReference type="RefSeq" id="WP_136876269.1">
    <property type="nucleotide sequence ID" value="NZ_SWBO01000004.1"/>
</dbReference>
<comment type="caution">
    <text evidence="22">The sequence shown here is derived from an EMBL/GenBank/DDBJ whole genome shotgun (WGS) entry which is preliminary data.</text>
</comment>
<dbReference type="PANTHER" id="PTHR42705">
    <property type="entry name" value="BIFUNCTIONAL NON-HOMOLOGOUS END JOINING PROTEIN LIGD"/>
    <property type="match status" value="1"/>
</dbReference>
<keyword evidence="17" id="KW-0464">Manganese</keyword>
<dbReference type="GO" id="GO:0003910">
    <property type="term" value="F:DNA ligase (ATP) activity"/>
    <property type="evidence" value="ECO:0007669"/>
    <property type="project" value="UniProtKB-EC"/>
</dbReference>
<gene>
    <name evidence="22" type="primary">ligD</name>
    <name evidence="22" type="ORF">FA045_07885</name>
</gene>
<keyword evidence="16" id="KW-0234">DNA repair</keyword>